<sequence length="103" mass="9718">MTSHEGSHSELFGLKGQDESGIASKVGKTQDPPKEGQGVLGGAGHPTGAESGGSGASAPGQNAPKEESTVGGMAEGSSDSAVPGSGGSALKPSQGTGTVGKDA</sequence>
<evidence type="ECO:0000256" key="1">
    <source>
        <dbReference type="SAM" id="MobiDB-lite"/>
    </source>
</evidence>
<accession>A0A0N1H5G9</accession>
<evidence type="ECO:0000313" key="2">
    <source>
        <dbReference type="EMBL" id="KPI37005.1"/>
    </source>
</evidence>
<feature type="region of interest" description="Disordered" evidence="1">
    <location>
        <begin position="1"/>
        <end position="103"/>
    </location>
</feature>
<dbReference type="EMBL" id="LFJN01000027">
    <property type="protein sequence ID" value="KPI37005.1"/>
    <property type="molecule type" value="Genomic_DNA"/>
</dbReference>
<reference evidence="2 3" key="1">
    <citation type="submission" date="2015-06" db="EMBL/GenBank/DDBJ databases">
        <title>Draft genome of the ant-associated black yeast Phialophora attae CBS 131958.</title>
        <authorList>
            <person name="Moreno L.F."/>
            <person name="Stielow B.J."/>
            <person name="de Hoog S."/>
            <person name="Vicente V.A."/>
            <person name="Weiss V.A."/>
            <person name="de Vries M."/>
            <person name="Cruz L.M."/>
            <person name="Souza E.M."/>
        </authorList>
    </citation>
    <scope>NUCLEOTIDE SEQUENCE [LARGE SCALE GENOMIC DNA]</scope>
    <source>
        <strain evidence="2 3">CBS 131958</strain>
    </source>
</reference>
<keyword evidence="3" id="KW-1185">Reference proteome</keyword>
<evidence type="ECO:0000313" key="3">
    <source>
        <dbReference type="Proteomes" id="UP000038010"/>
    </source>
</evidence>
<gene>
    <name evidence="2" type="ORF">AB675_6007</name>
</gene>
<comment type="caution">
    <text evidence="2">The sequence shown here is derived from an EMBL/GenBank/DDBJ whole genome shotgun (WGS) entry which is preliminary data.</text>
</comment>
<proteinExistence type="predicted"/>
<feature type="compositionally biased region" description="Gly residues" evidence="1">
    <location>
        <begin position="38"/>
        <end position="55"/>
    </location>
</feature>
<dbReference type="GeneID" id="28738146"/>
<name>A0A0N1H5G9_9EURO</name>
<dbReference type="VEuPathDB" id="FungiDB:AB675_6007"/>
<dbReference type="AlphaFoldDB" id="A0A0N1H5G9"/>
<organism evidence="2 3">
    <name type="scientific">Cyphellophora attinorum</name>
    <dbReference type="NCBI Taxonomy" id="1664694"/>
    <lineage>
        <taxon>Eukaryota</taxon>
        <taxon>Fungi</taxon>
        <taxon>Dikarya</taxon>
        <taxon>Ascomycota</taxon>
        <taxon>Pezizomycotina</taxon>
        <taxon>Eurotiomycetes</taxon>
        <taxon>Chaetothyriomycetidae</taxon>
        <taxon>Chaetothyriales</taxon>
        <taxon>Cyphellophoraceae</taxon>
        <taxon>Cyphellophora</taxon>
    </lineage>
</organism>
<dbReference type="Proteomes" id="UP000038010">
    <property type="component" value="Unassembled WGS sequence"/>
</dbReference>
<dbReference type="RefSeq" id="XP_017996968.1">
    <property type="nucleotide sequence ID" value="XM_018146266.1"/>
</dbReference>
<protein>
    <submittedName>
        <fullName evidence="2">Uncharacterized protein</fullName>
    </submittedName>
</protein>